<dbReference type="InterPro" id="IPR056412">
    <property type="entry name" value="Ig_CycH"/>
</dbReference>
<keyword evidence="3" id="KW-0201">Cytochrome c-type biogenesis</keyword>
<dbReference type="SUPFAM" id="SSF48452">
    <property type="entry name" value="TPR-like"/>
    <property type="match status" value="1"/>
</dbReference>
<dbReference type="NCBIfam" id="TIGR03142">
    <property type="entry name" value="cytochro_ccmI"/>
    <property type="match status" value="1"/>
</dbReference>
<dbReference type="Proteomes" id="UP000264605">
    <property type="component" value="Chromosome"/>
</dbReference>
<dbReference type="PANTHER" id="PTHR47870">
    <property type="entry name" value="CYTOCHROME C-TYPE BIOGENESIS PROTEIN CCMH"/>
    <property type="match status" value="1"/>
</dbReference>
<dbReference type="InterPro" id="IPR056413">
    <property type="entry name" value="TPR_CcmH_CycH"/>
</dbReference>
<reference evidence="11 12" key="1">
    <citation type="submission" date="2016-10" db="EMBL/GenBank/DDBJ databases">
        <authorList>
            <person name="Varghese N."/>
            <person name="Submissions S."/>
        </authorList>
    </citation>
    <scope>NUCLEOTIDE SEQUENCE [LARGE SCALE GENOMIC DNA]</scope>
    <source>
        <strain evidence="11 12">CGMCC 1.8499</strain>
    </source>
</reference>
<dbReference type="GO" id="GO:0005886">
    <property type="term" value="C:plasma membrane"/>
    <property type="evidence" value="ECO:0007669"/>
    <property type="project" value="TreeGrafter"/>
</dbReference>
<keyword evidence="2" id="KW-0677">Repeat</keyword>
<dbReference type="EMBL" id="CP032090">
    <property type="protein sequence ID" value="AXV64673.1"/>
    <property type="molecule type" value="Genomic_DNA"/>
</dbReference>
<organism evidence="10 13">
    <name type="scientific">Pseudoalteromonas lipolytica</name>
    <dbReference type="NCBI Taxonomy" id="570156"/>
    <lineage>
        <taxon>Bacteria</taxon>
        <taxon>Pseudomonadati</taxon>
        <taxon>Pseudomonadota</taxon>
        <taxon>Gammaproteobacteria</taxon>
        <taxon>Alteromonadales</taxon>
        <taxon>Pseudoalteromonadaceae</taxon>
        <taxon>Pseudoalteromonas</taxon>
    </lineage>
</organism>
<keyword evidence="6" id="KW-0175">Coiled coil</keyword>
<reference evidence="10 13" key="2">
    <citation type="submission" date="2018-08" db="EMBL/GenBank/DDBJ databases">
        <title>Draft genome sequence of Pseudoalteromonas donghaensis HJ51.</title>
        <authorList>
            <person name="Oh J."/>
            <person name="Roh D."/>
        </authorList>
    </citation>
    <scope>NUCLEOTIDE SEQUENCE [LARGE SCALE GENOMIC DNA]</scope>
    <source>
        <strain evidence="10 13">HJ51</strain>
    </source>
</reference>
<accession>A0AAD0WBP8</accession>
<dbReference type="Proteomes" id="UP000183805">
    <property type="component" value="Unassembled WGS sequence"/>
</dbReference>
<evidence type="ECO:0000256" key="3">
    <source>
        <dbReference type="ARBA" id="ARBA00022748"/>
    </source>
</evidence>
<dbReference type="InterPro" id="IPR017560">
    <property type="entry name" value="Cyt_c_biogenesis_CcmI"/>
</dbReference>
<evidence type="ECO:0000313" key="12">
    <source>
        <dbReference type="Proteomes" id="UP000183805"/>
    </source>
</evidence>
<comment type="subcellular location">
    <subcellularLocation>
        <location evidence="1">Cell envelope</location>
    </subcellularLocation>
</comment>
<keyword evidence="4 5" id="KW-0802">TPR repeat</keyword>
<evidence type="ECO:0000256" key="7">
    <source>
        <dbReference type="SAM" id="Phobius"/>
    </source>
</evidence>
<evidence type="ECO:0000256" key="4">
    <source>
        <dbReference type="ARBA" id="ARBA00022803"/>
    </source>
</evidence>
<protein>
    <submittedName>
        <fullName evidence="10">C-type cytochrome biogenesis protein CcmI</fullName>
    </submittedName>
    <submittedName>
        <fullName evidence="11">Cytochrome c-type biogenesis protein CcmI</fullName>
    </submittedName>
</protein>
<feature type="transmembrane region" description="Helical" evidence="7">
    <location>
        <begin position="94"/>
        <end position="113"/>
    </location>
</feature>
<evidence type="ECO:0000256" key="5">
    <source>
        <dbReference type="PROSITE-ProRule" id="PRU00339"/>
    </source>
</evidence>
<evidence type="ECO:0000256" key="1">
    <source>
        <dbReference type="ARBA" id="ARBA00004196"/>
    </source>
</evidence>
<keyword evidence="7" id="KW-1133">Transmembrane helix</keyword>
<dbReference type="KEGG" id="pdj:D0907_04935"/>
<dbReference type="PANTHER" id="PTHR47870:SF1">
    <property type="entry name" value="CYTOCHROME C-TYPE BIOGENESIS PROTEIN CCMH"/>
    <property type="match status" value="1"/>
</dbReference>
<evidence type="ECO:0000259" key="9">
    <source>
        <dbReference type="Pfam" id="PF23914"/>
    </source>
</evidence>
<keyword evidence="12" id="KW-1185">Reference proteome</keyword>
<feature type="transmembrane region" description="Helical" evidence="7">
    <location>
        <begin position="6"/>
        <end position="24"/>
    </location>
</feature>
<evidence type="ECO:0000313" key="11">
    <source>
        <dbReference type="EMBL" id="SFT48272.1"/>
    </source>
</evidence>
<feature type="domain" description="Cytochrome c-type biogenesis protein H TPR" evidence="9">
    <location>
        <begin position="119"/>
        <end position="276"/>
    </location>
</feature>
<dbReference type="GO" id="GO:0017004">
    <property type="term" value="P:cytochrome complex assembly"/>
    <property type="evidence" value="ECO:0007669"/>
    <property type="project" value="UniProtKB-KW"/>
</dbReference>
<dbReference type="InterPro" id="IPR011990">
    <property type="entry name" value="TPR-like_helical_dom_sf"/>
</dbReference>
<dbReference type="RefSeq" id="WP_074988670.1">
    <property type="nucleotide sequence ID" value="NZ_CP032090.1"/>
</dbReference>
<evidence type="ECO:0000313" key="10">
    <source>
        <dbReference type="EMBL" id="AXV64673.1"/>
    </source>
</evidence>
<proteinExistence type="predicted"/>
<evidence type="ECO:0000313" key="13">
    <source>
        <dbReference type="Proteomes" id="UP000264605"/>
    </source>
</evidence>
<dbReference type="Pfam" id="PF23892">
    <property type="entry name" value="Ig_CycH"/>
    <property type="match status" value="1"/>
</dbReference>
<feature type="domain" description="Cytochrome c-type biogenesis protein H Ig-like" evidence="8">
    <location>
        <begin position="309"/>
        <end position="416"/>
    </location>
</feature>
<keyword evidence="7" id="KW-0812">Transmembrane</keyword>
<sequence length="420" mass="47021">MALMWASFVLLTLIALLFVVVPFFKRERIQRLDHNANSELIRIYYQRLEELKADLDNQRIDKNMHSESVIELKRRLLNELSPEKALNSKGNNRIFALTGTVFLITLTVIFYSYTGSQQQIKGWHDAMANLKSYGERAVMQSGEPLTANELQAFALALRTKLDQSGDDEVAWMLLGRVAMSLNEFDMAMQSFDKVLKMNPDNKQVLISYSQVLLMEGSDANMSRAATMLSRVLKAEPTNIDAISLLALIAYERKDWLQAKTAFEVLLASMEQNDPRYPMIAQRIAEIDAHLNNEQQVASAGAVNDSNSEIKITVNLDESLSNKQPENGTLFIFAKAASGPQMPLAVVKMTEYSFPLEVTLSDSNAMVDGLNLSSVDKIILTARLSKDETVVTSSGELEGNSDVLERKNVKEYALLINELIP</sequence>
<evidence type="ECO:0000256" key="6">
    <source>
        <dbReference type="SAM" id="Coils"/>
    </source>
</evidence>
<evidence type="ECO:0000259" key="8">
    <source>
        <dbReference type="Pfam" id="PF23892"/>
    </source>
</evidence>
<dbReference type="SMART" id="SM00028">
    <property type="entry name" value="TPR"/>
    <property type="match status" value="2"/>
</dbReference>
<dbReference type="AlphaFoldDB" id="A0AAD0WBP8"/>
<dbReference type="GeneID" id="99504797"/>
<dbReference type="Pfam" id="PF23914">
    <property type="entry name" value="TPR_CcmH_CycH"/>
    <property type="match status" value="1"/>
</dbReference>
<name>A0AAD0WBP8_9GAMM</name>
<dbReference type="EMBL" id="FPAZ01000003">
    <property type="protein sequence ID" value="SFT48272.1"/>
    <property type="molecule type" value="Genomic_DNA"/>
</dbReference>
<dbReference type="Gene3D" id="1.25.40.10">
    <property type="entry name" value="Tetratricopeptide repeat domain"/>
    <property type="match status" value="1"/>
</dbReference>
<gene>
    <name evidence="10" type="primary">ccmI</name>
    <name evidence="10" type="ORF">D0907_04935</name>
    <name evidence="11" type="ORF">SAMN04487854_103232</name>
</gene>
<feature type="coiled-coil region" evidence="6">
    <location>
        <begin position="41"/>
        <end position="68"/>
    </location>
</feature>
<dbReference type="GO" id="GO:0030313">
    <property type="term" value="C:cell envelope"/>
    <property type="evidence" value="ECO:0007669"/>
    <property type="project" value="UniProtKB-SubCell"/>
</dbReference>
<dbReference type="InterPro" id="IPR019734">
    <property type="entry name" value="TPR_rpt"/>
</dbReference>
<dbReference type="PROSITE" id="PS50293">
    <property type="entry name" value="TPR_REGION"/>
    <property type="match status" value="1"/>
</dbReference>
<feature type="repeat" description="TPR" evidence="5">
    <location>
        <begin position="168"/>
        <end position="201"/>
    </location>
</feature>
<dbReference type="InterPro" id="IPR051263">
    <property type="entry name" value="C-type_cytochrome_biogenesis"/>
</dbReference>
<evidence type="ECO:0000256" key="2">
    <source>
        <dbReference type="ARBA" id="ARBA00022737"/>
    </source>
</evidence>
<keyword evidence="7" id="KW-0472">Membrane</keyword>
<dbReference type="PROSITE" id="PS50005">
    <property type="entry name" value="TPR"/>
    <property type="match status" value="1"/>
</dbReference>